<organism evidence="2 3">
    <name type="scientific">Natronolimnobius baerhuensis</name>
    <dbReference type="NCBI Taxonomy" id="253108"/>
    <lineage>
        <taxon>Archaea</taxon>
        <taxon>Methanobacteriati</taxon>
        <taxon>Methanobacteriota</taxon>
        <taxon>Stenosarchaea group</taxon>
        <taxon>Halobacteria</taxon>
        <taxon>Halobacteriales</taxon>
        <taxon>Natrialbaceae</taxon>
        <taxon>Natronolimnobius</taxon>
    </lineage>
</organism>
<dbReference type="Proteomes" id="UP000196084">
    <property type="component" value="Unassembled WGS sequence"/>
</dbReference>
<reference evidence="2 3" key="1">
    <citation type="submission" date="2017-02" db="EMBL/GenBank/DDBJ databases">
        <title>Natronthermophilus aegyptiacus gen. nov.,sp. nov., an aerobic, extremely halophilic alkalithermophilic archaeon isolated from the athalassohaline Wadi An Natrun, Egypt.</title>
        <authorList>
            <person name="Zhao B."/>
        </authorList>
    </citation>
    <scope>NUCLEOTIDE SEQUENCE [LARGE SCALE GENOMIC DNA]</scope>
    <source>
        <strain evidence="2 3">CGMCC 1.3597</strain>
    </source>
</reference>
<protein>
    <recommendedName>
        <fullName evidence="1">Halobacterial output domain-containing protein</fullName>
    </recommendedName>
</protein>
<evidence type="ECO:0000313" key="2">
    <source>
        <dbReference type="EMBL" id="OVE84278.1"/>
    </source>
</evidence>
<gene>
    <name evidence="2" type="ORF">B2G88_07625</name>
</gene>
<accession>A0A202E812</accession>
<evidence type="ECO:0000313" key="3">
    <source>
        <dbReference type="Proteomes" id="UP000196084"/>
    </source>
</evidence>
<feature type="domain" description="Halobacterial output" evidence="1">
    <location>
        <begin position="9"/>
        <end position="71"/>
    </location>
</feature>
<sequence length="83" mass="9056">MTRMLETDNTNLSEQIVTAVATKRDTDPTDLPPLFDAVDPDALTAVFSPTTTGAPRTGRIEFPYAGHDIEIVFTEDETTLSVN</sequence>
<dbReference type="EMBL" id="MWPH01000002">
    <property type="protein sequence ID" value="OVE84278.1"/>
    <property type="molecule type" value="Genomic_DNA"/>
</dbReference>
<dbReference type="OrthoDB" id="221929at2157"/>
<keyword evidence="3" id="KW-1185">Reference proteome</keyword>
<dbReference type="RefSeq" id="WP_054862815.1">
    <property type="nucleotide sequence ID" value="NZ_MWPH01000002.1"/>
</dbReference>
<name>A0A202E812_9EURY</name>
<comment type="caution">
    <text evidence="2">The sequence shown here is derived from an EMBL/GenBank/DDBJ whole genome shotgun (WGS) entry which is preliminary data.</text>
</comment>
<dbReference type="InterPro" id="IPR040624">
    <property type="entry name" value="HalOD1"/>
</dbReference>
<dbReference type="AlphaFoldDB" id="A0A202E812"/>
<proteinExistence type="predicted"/>
<dbReference type="Pfam" id="PF18545">
    <property type="entry name" value="HalOD1"/>
    <property type="match status" value="1"/>
</dbReference>
<evidence type="ECO:0000259" key="1">
    <source>
        <dbReference type="Pfam" id="PF18545"/>
    </source>
</evidence>